<evidence type="ECO:0000313" key="7">
    <source>
        <dbReference type="EMBL" id="KLK89091.1"/>
    </source>
</evidence>
<proteinExistence type="predicted"/>
<dbReference type="EMBL" id="JXOJ01000001">
    <property type="protein sequence ID" value="KLK89091.1"/>
    <property type="molecule type" value="Genomic_DNA"/>
</dbReference>
<feature type="transmembrane region" description="Helical" evidence="6">
    <location>
        <begin position="150"/>
        <end position="173"/>
    </location>
</feature>
<dbReference type="GO" id="GO:0005886">
    <property type="term" value="C:plasma membrane"/>
    <property type="evidence" value="ECO:0007669"/>
    <property type="project" value="UniProtKB-SubCell"/>
</dbReference>
<feature type="transmembrane region" description="Helical" evidence="6">
    <location>
        <begin position="238"/>
        <end position="262"/>
    </location>
</feature>
<gene>
    <name evidence="7" type="ORF">SZ63_01160</name>
</gene>
<dbReference type="OrthoDB" id="15513at2157"/>
<organism evidence="7 8">
    <name type="scientific">Methanoculleus sediminis</name>
    <dbReference type="NCBI Taxonomy" id="1550566"/>
    <lineage>
        <taxon>Archaea</taxon>
        <taxon>Methanobacteriati</taxon>
        <taxon>Methanobacteriota</taxon>
        <taxon>Stenosarchaea group</taxon>
        <taxon>Methanomicrobia</taxon>
        <taxon>Methanomicrobiales</taxon>
        <taxon>Methanomicrobiaceae</taxon>
        <taxon>Methanoculleus</taxon>
    </lineage>
</organism>
<keyword evidence="2" id="KW-1003">Cell membrane</keyword>
<evidence type="ECO:0000256" key="2">
    <source>
        <dbReference type="ARBA" id="ARBA00022475"/>
    </source>
</evidence>
<dbReference type="PANTHER" id="PTHR37693">
    <property type="entry name" value="PHOSPHATIDYLGLYCEROL LYSYLTRANSFERASE"/>
    <property type="match status" value="1"/>
</dbReference>
<reference evidence="7 8" key="1">
    <citation type="journal article" date="2015" name="Int. J. Syst. Evol. Microbiol.">
        <title>Methanoculleus sediminis sp. nov., a methanogen from sediments near a submarine mud volcano.</title>
        <authorList>
            <person name="Chen S.C."/>
            <person name="Chen M.F."/>
            <person name="Lai M.C."/>
            <person name="Weng C.Y."/>
            <person name="Wu S.Y."/>
            <person name="Lin S."/>
            <person name="Yang T.F."/>
            <person name="Chen P.C."/>
        </authorList>
    </citation>
    <scope>NUCLEOTIDE SEQUENCE [LARGE SCALE GENOMIC DNA]</scope>
    <source>
        <strain evidence="7 8">S3Fa</strain>
    </source>
</reference>
<evidence type="ECO:0000256" key="3">
    <source>
        <dbReference type="ARBA" id="ARBA00022692"/>
    </source>
</evidence>
<dbReference type="Proteomes" id="UP000035301">
    <property type="component" value="Unassembled WGS sequence"/>
</dbReference>
<dbReference type="PANTHER" id="PTHR37693:SF1">
    <property type="entry name" value="INTEGRAL MEMBRANE PROTEIN"/>
    <property type="match status" value="1"/>
</dbReference>
<feature type="transmembrane region" description="Helical" evidence="6">
    <location>
        <begin position="274"/>
        <end position="296"/>
    </location>
</feature>
<dbReference type="RefSeq" id="WP_048179804.1">
    <property type="nucleotide sequence ID" value="NZ_JXOJ01000001.1"/>
</dbReference>
<evidence type="ECO:0000256" key="6">
    <source>
        <dbReference type="SAM" id="Phobius"/>
    </source>
</evidence>
<evidence type="ECO:0000256" key="5">
    <source>
        <dbReference type="ARBA" id="ARBA00023136"/>
    </source>
</evidence>
<sequence>MRRRRWIALSLLVSGAALAGLLAATFTPATRAYLGEVGVAALLLAFALRAGSILCRVVRIAVICRGLDYTVPLSSLAITQSLSLFAGSVTPGQVGGEPVRIHRLSRAGLAVGDAVTVVVAERVLDLAVFASLTFAALLAVRHLWDYLAATVLYPVAAFLLLVLALLLALALLVRRPSLANRVIGGAAVRVLDRCGRSRRWLRFCPGSDGAERLVERIAHETEIFAASSSRFVRADPRALGGAILISILDWVFLFSTASALLVALGLPPSVPESFLFQGVLQMIAAVPLIPGAAGIAELGAATLYSRIVPTYLLGLFVVLWRLILYFLNIPLGLLAAALAARERSGGGEADRRGTENL</sequence>
<keyword evidence="5 6" id="KW-0472">Membrane</keyword>
<feature type="transmembrane region" description="Helical" evidence="6">
    <location>
        <begin position="33"/>
        <end position="55"/>
    </location>
</feature>
<evidence type="ECO:0000256" key="4">
    <source>
        <dbReference type="ARBA" id="ARBA00022989"/>
    </source>
</evidence>
<evidence type="ECO:0008006" key="9">
    <source>
        <dbReference type="Google" id="ProtNLM"/>
    </source>
</evidence>
<evidence type="ECO:0000256" key="1">
    <source>
        <dbReference type="ARBA" id="ARBA00004651"/>
    </source>
</evidence>
<protein>
    <recommendedName>
        <fullName evidence="9">Lysylphosphatidylglycerol synthetase</fullName>
    </recommendedName>
</protein>
<evidence type="ECO:0000313" key="8">
    <source>
        <dbReference type="Proteomes" id="UP000035301"/>
    </source>
</evidence>
<keyword evidence="3 6" id="KW-0812">Transmembrane</keyword>
<dbReference type="InterPro" id="IPR022791">
    <property type="entry name" value="L-PG_synthase/AglD"/>
</dbReference>
<comment type="caution">
    <text evidence="7">The sequence shown here is derived from an EMBL/GenBank/DDBJ whole genome shotgun (WGS) entry which is preliminary data.</text>
</comment>
<dbReference type="STRING" id="1550566.SZ63_01160"/>
<accession>A0A0H1R2P3</accession>
<dbReference type="NCBIfam" id="TIGR00374">
    <property type="entry name" value="flippase-like domain"/>
    <property type="match status" value="1"/>
</dbReference>
<name>A0A0H1R2P3_9EURY</name>
<dbReference type="AlphaFoldDB" id="A0A0H1R2P3"/>
<comment type="subcellular location">
    <subcellularLocation>
        <location evidence="1">Cell membrane</location>
        <topology evidence="1">Multi-pass membrane protein</topology>
    </subcellularLocation>
</comment>
<keyword evidence="4 6" id="KW-1133">Transmembrane helix</keyword>
<keyword evidence="8" id="KW-1185">Reference proteome</keyword>
<dbReference type="PATRIC" id="fig|1550566.3.peg.251"/>
<dbReference type="Pfam" id="PF03706">
    <property type="entry name" value="LPG_synthase_TM"/>
    <property type="match status" value="1"/>
</dbReference>
<feature type="transmembrane region" description="Helical" evidence="6">
    <location>
        <begin position="123"/>
        <end position="144"/>
    </location>
</feature>